<dbReference type="PhylomeDB" id="T1J7X1"/>
<accession>T1J7X1</accession>
<dbReference type="HOGENOM" id="CLU_689512_0_0_1"/>
<feature type="chain" id="PRO_5004590272" description="Secreted protein" evidence="1">
    <location>
        <begin position="22"/>
        <end position="400"/>
    </location>
</feature>
<dbReference type="EMBL" id="JH431944">
    <property type="status" value="NOT_ANNOTATED_CDS"/>
    <property type="molecule type" value="Genomic_DNA"/>
</dbReference>
<reference evidence="3" key="1">
    <citation type="submission" date="2011-05" db="EMBL/GenBank/DDBJ databases">
        <authorList>
            <person name="Richards S.R."/>
            <person name="Qu J."/>
            <person name="Jiang H."/>
            <person name="Jhangiani S.N."/>
            <person name="Agravi P."/>
            <person name="Goodspeed R."/>
            <person name="Gross S."/>
            <person name="Mandapat C."/>
            <person name="Jackson L."/>
            <person name="Mathew T."/>
            <person name="Pu L."/>
            <person name="Thornton R."/>
            <person name="Saada N."/>
            <person name="Wilczek-Boney K.B."/>
            <person name="Lee S."/>
            <person name="Kovar C."/>
            <person name="Wu Y."/>
            <person name="Scherer S.E."/>
            <person name="Worley K.C."/>
            <person name="Muzny D.M."/>
            <person name="Gibbs R."/>
        </authorList>
    </citation>
    <scope>NUCLEOTIDE SEQUENCE</scope>
    <source>
        <strain evidence="3">Brora</strain>
    </source>
</reference>
<evidence type="ECO:0000313" key="3">
    <source>
        <dbReference type="Proteomes" id="UP000014500"/>
    </source>
</evidence>
<protein>
    <recommendedName>
        <fullName evidence="4">Secreted protein</fullName>
    </recommendedName>
</protein>
<reference evidence="2" key="2">
    <citation type="submission" date="2015-02" db="UniProtKB">
        <authorList>
            <consortium name="EnsemblMetazoa"/>
        </authorList>
    </citation>
    <scope>IDENTIFICATION</scope>
</reference>
<evidence type="ECO:0000256" key="1">
    <source>
        <dbReference type="SAM" id="SignalP"/>
    </source>
</evidence>
<name>T1J7X1_STRMM</name>
<sequence length="400" mass="45375">MFALRPAICAVVFFLCGKAYSDSCSEYQSDATACWNDHKDLPICTLSDPILECVSKAYSSALPCDESVVDDIKMKEDMYQLLHEIVCDRTEIHKEFARDLDCWILARNCAYGTLLGTFDNEEMDDDRCEEIEEVYEACKGPLRDSPCSKLQDRLIREIREKSRCSGSMSLNAANISIPALTMSRGKQIWLTIFFIVLELSKPTIQFKGWSVLAGKCDEALEKVEDCWIEHSDLPSCNGDDLALECAKEAKANLKNCKKEIKDEVLQRFHAIKALREVMCENTELKDEFEKKISCWHTARSCSSRLGMMFHDDDSDESEDYEESSEESECSQLLDDIENCNSMTAGCTKIQNNFTYELFEKSPCAAHAEKLMSDSENNACLTMCNFFTVIVMTTLLASVNW</sequence>
<dbReference type="Proteomes" id="UP000014500">
    <property type="component" value="Unassembled WGS sequence"/>
</dbReference>
<evidence type="ECO:0008006" key="4">
    <source>
        <dbReference type="Google" id="ProtNLM"/>
    </source>
</evidence>
<keyword evidence="1" id="KW-0732">Signal</keyword>
<feature type="signal peptide" evidence="1">
    <location>
        <begin position="1"/>
        <end position="21"/>
    </location>
</feature>
<dbReference type="AlphaFoldDB" id="T1J7X1"/>
<keyword evidence="3" id="KW-1185">Reference proteome</keyword>
<dbReference type="EnsemblMetazoa" id="SMAR009783-RA">
    <property type="protein sequence ID" value="SMAR009783-PA"/>
    <property type="gene ID" value="SMAR009783"/>
</dbReference>
<organism evidence="2 3">
    <name type="scientific">Strigamia maritima</name>
    <name type="common">European centipede</name>
    <name type="synonym">Geophilus maritimus</name>
    <dbReference type="NCBI Taxonomy" id="126957"/>
    <lineage>
        <taxon>Eukaryota</taxon>
        <taxon>Metazoa</taxon>
        <taxon>Ecdysozoa</taxon>
        <taxon>Arthropoda</taxon>
        <taxon>Myriapoda</taxon>
        <taxon>Chilopoda</taxon>
        <taxon>Pleurostigmophora</taxon>
        <taxon>Geophilomorpha</taxon>
        <taxon>Linotaeniidae</taxon>
        <taxon>Strigamia</taxon>
    </lineage>
</organism>
<proteinExistence type="predicted"/>
<evidence type="ECO:0000313" key="2">
    <source>
        <dbReference type="EnsemblMetazoa" id="SMAR009783-PA"/>
    </source>
</evidence>